<organism evidence="1">
    <name type="scientific">Rhizophora mucronata</name>
    <name type="common">Asiatic mangrove</name>
    <dbReference type="NCBI Taxonomy" id="61149"/>
    <lineage>
        <taxon>Eukaryota</taxon>
        <taxon>Viridiplantae</taxon>
        <taxon>Streptophyta</taxon>
        <taxon>Embryophyta</taxon>
        <taxon>Tracheophyta</taxon>
        <taxon>Spermatophyta</taxon>
        <taxon>Magnoliopsida</taxon>
        <taxon>eudicotyledons</taxon>
        <taxon>Gunneridae</taxon>
        <taxon>Pentapetalae</taxon>
        <taxon>rosids</taxon>
        <taxon>fabids</taxon>
        <taxon>Malpighiales</taxon>
        <taxon>Rhizophoraceae</taxon>
        <taxon>Rhizophora</taxon>
    </lineage>
</organism>
<evidence type="ECO:0000313" key="1">
    <source>
        <dbReference type="EMBL" id="MBX08717.1"/>
    </source>
</evidence>
<accession>A0A2P2KSS8</accession>
<protein>
    <submittedName>
        <fullName evidence="1">Nucleolar protein 10</fullName>
    </submittedName>
</protein>
<sequence>MRYSPSGVALIFVVAVSNHKS</sequence>
<reference evidence="1" key="1">
    <citation type="submission" date="2018-02" db="EMBL/GenBank/DDBJ databases">
        <title>Rhizophora mucronata_Transcriptome.</title>
        <authorList>
            <person name="Meera S.P."/>
            <person name="Sreeshan A."/>
            <person name="Augustine A."/>
        </authorList>
    </citation>
    <scope>NUCLEOTIDE SEQUENCE</scope>
    <source>
        <tissue evidence="1">Leaf</tissue>
    </source>
</reference>
<dbReference type="EMBL" id="GGEC01028233">
    <property type="protein sequence ID" value="MBX08717.1"/>
    <property type="molecule type" value="Transcribed_RNA"/>
</dbReference>
<dbReference type="AlphaFoldDB" id="A0A2P2KSS8"/>
<proteinExistence type="predicted"/>
<name>A0A2P2KSS8_RHIMU</name>